<protein>
    <submittedName>
        <fullName evidence="2">Uncharacterized protein</fullName>
    </submittedName>
</protein>
<dbReference type="AlphaFoldDB" id="A0A449BHZ0"/>
<name>A0A449BHZ0_9MOLU</name>
<reference evidence="2 3" key="1">
    <citation type="submission" date="2019-01" db="EMBL/GenBank/DDBJ databases">
        <authorList>
            <consortium name="Pathogen Informatics"/>
        </authorList>
    </citation>
    <scope>NUCLEOTIDE SEQUENCE [LARGE SCALE GENOMIC DNA]</scope>
    <source>
        <strain evidence="2 3">NCTC10172</strain>
    </source>
</reference>
<dbReference type="STRING" id="1408416.GCA_000702765_00139"/>
<feature type="transmembrane region" description="Helical" evidence="1">
    <location>
        <begin position="197"/>
        <end position="219"/>
    </location>
</feature>
<dbReference type="RefSeq" id="WP_035368246.1">
    <property type="nucleotide sequence ID" value="NZ_LR215050.1"/>
</dbReference>
<dbReference type="EMBL" id="LR215050">
    <property type="protein sequence ID" value="VEU82060.1"/>
    <property type="molecule type" value="Genomic_DNA"/>
</dbReference>
<gene>
    <name evidence="2" type="ORF">NCTC10172_00066</name>
</gene>
<keyword evidence="3" id="KW-1185">Reference proteome</keyword>
<accession>A0A449BHZ0</accession>
<keyword evidence="1" id="KW-1133">Transmembrane helix</keyword>
<organism evidence="2 3">
    <name type="scientific">Acholeplasma hippikon</name>
    <dbReference type="NCBI Taxonomy" id="264636"/>
    <lineage>
        <taxon>Bacteria</taxon>
        <taxon>Bacillati</taxon>
        <taxon>Mycoplasmatota</taxon>
        <taxon>Mollicutes</taxon>
        <taxon>Acholeplasmatales</taxon>
        <taxon>Acholeplasmataceae</taxon>
        <taxon>Acholeplasma</taxon>
    </lineage>
</organism>
<dbReference type="Proteomes" id="UP000290909">
    <property type="component" value="Chromosome"/>
</dbReference>
<evidence type="ECO:0000256" key="1">
    <source>
        <dbReference type="SAM" id="Phobius"/>
    </source>
</evidence>
<dbReference type="KEGG" id="ahk:NCTC10172_00066"/>
<evidence type="ECO:0000313" key="3">
    <source>
        <dbReference type="Proteomes" id="UP000290909"/>
    </source>
</evidence>
<proteinExistence type="predicted"/>
<evidence type="ECO:0000313" key="2">
    <source>
        <dbReference type="EMBL" id="VEU82060.1"/>
    </source>
</evidence>
<keyword evidence="1" id="KW-0472">Membrane</keyword>
<feature type="transmembrane region" description="Helical" evidence="1">
    <location>
        <begin position="167"/>
        <end position="185"/>
    </location>
</feature>
<sequence length="268" mass="31606">MLKFELISDSRDIGKRYLYSFNRWQESNLTSEIFSGLDRVEIADKLRNKMIKITCDNNKYFQIEKIKGSQIQYTGSSDSNDYMGDLYLYRDKPRELYIGLNYDLISMKNSESLYREYLLKVVSDNDLKVEYHGIVVTLTYKNKGKIDNDDFDIDVSVYSHELKTVNLTANTIDISFLSVLAYFIISTCINGKIDTGYFGYAVIAIILTYLIQLISRTIYTKNTYLNKIYKMIFKKHKSRFTYKEFKNRVFESYNKAREEDKNKKLTDL</sequence>
<keyword evidence="1" id="KW-0812">Transmembrane</keyword>